<accession>A0A8K0UHH9</accession>
<dbReference type="AlphaFoldDB" id="A0A8K0UHH9"/>
<evidence type="ECO:0000313" key="2">
    <source>
        <dbReference type="EMBL" id="KAH8091843.1"/>
    </source>
</evidence>
<dbReference type="OrthoDB" id="2757691at2759"/>
<evidence type="ECO:0000313" key="3">
    <source>
        <dbReference type="Proteomes" id="UP000813824"/>
    </source>
</evidence>
<keyword evidence="3" id="KW-1185">Reference proteome</keyword>
<feature type="region of interest" description="Disordered" evidence="1">
    <location>
        <begin position="19"/>
        <end position="67"/>
    </location>
</feature>
<comment type="caution">
    <text evidence="2">The sequence shown here is derived from an EMBL/GenBank/DDBJ whole genome shotgun (WGS) entry which is preliminary data.</text>
</comment>
<name>A0A8K0UHH9_9AGAR</name>
<dbReference type="EMBL" id="JAEVFJ010000034">
    <property type="protein sequence ID" value="KAH8091843.1"/>
    <property type="molecule type" value="Genomic_DNA"/>
</dbReference>
<reference evidence="2" key="1">
    <citation type="journal article" date="2021" name="New Phytol.">
        <title>Evolutionary innovations through gain and loss of genes in the ectomycorrhizal Boletales.</title>
        <authorList>
            <person name="Wu G."/>
            <person name="Miyauchi S."/>
            <person name="Morin E."/>
            <person name="Kuo A."/>
            <person name="Drula E."/>
            <person name="Varga T."/>
            <person name="Kohler A."/>
            <person name="Feng B."/>
            <person name="Cao Y."/>
            <person name="Lipzen A."/>
            <person name="Daum C."/>
            <person name="Hundley H."/>
            <person name="Pangilinan J."/>
            <person name="Johnson J."/>
            <person name="Barry K."/>
            <person name="LaButti K."/>
            <person name="Ng V."/>
            <person name="Ahrendt S."/>
            <person name="Min B."/>
            <person name="Choi I.G."/>
            <person name="Park H."/>
            <person name="Plett J.M."/>
            <person name="Magnuson J."/>
            <person name="Spatafora J.W."/>
            <person name="Nagy L.G."/>
            <person name="Henrissat B."/>
            <person name="Grigoriev I.V."/>
            <person name="Yang Z.L."/>
            <person name="Xu J."/>
            <person name="Martin F.M."/>
        </authorList>
    </citation>
    <scope>NUCLEOTIDE SEQUENCE</scope>
    <source>
        <strain evidence="2">KKN 215</strain>
    </source>
</reference>
<dbReference type="Proteomes" id="UP000813824">
    <property type="component" value="Unassembled WGS sequence"/>
</dbReference>
<feature type="compositionally biased region" description="Polar residues" evidence="1">
    <location>
        <begin position="40"/>
        <end position="57"/>
    </location>
</feature>
<gene>
    <name evidence="2" type="ORF">BXZ70DRAFT_1067219</name>
</gene>
<organism evidence="2 3">
    <name type="scientific">Cristinia sonorae</name>
    <dbReference type="NCBI Taxonomy" id="1940300"/>
    <lineage>
        <taxon>Eukaryota</taxon>
        <taxon>Fungi</taxon>
        <taxon>Dikarya</taxon>
        <taxon>Basidiomycota</taxon>
        <taxon>Agaricomycotina</taxon>
        <taxon>Agaricomycetes</taxon>
        <taxon>Agaricomycetidae</taxon>
        <taxon>Agaricales</taxon>
        <taxon>Pleurotineae</taxon>
        <taxon>Stephanosporaceae</taxon>
        <taxon>Cristinia</taxon>
    </lineage>
</organism>
<sequence>MAGLMGMEMEERLEMEVQEKDMEHRESKIRRVHTLPQPEPTISSRVGGSSTASNQGSKGAASTVPRKRFTQANEEAGDLFTNRALEPLPQQTALLAHHFHLSLAACTAAATRYMCDNPGAVKYEKLHGPSGTKITVFDPSLFPSEERTTPEDWHDAWRNIMQIVQEFCDAEILARFKDHYLWLCRGRRLPARSGLRGSLTLRHALVFALIPNATTFGTIDEIPQQATRTYRESERDEETAFAENYGVQ</sequence>
<protein>
    <submittedName>
        <fullName evidence="2">Uncharacterized protein</fullName>
    </submittedName>
</protein>
<evidence type="ECO:0000256" key="1">
    <source>
        <dbReference type="SAM" id="MobiDB-lite"/>
    </source>
</evidence>
<proteinExistence type="predicted"/>